<dbReference type="RefSeq" id="WP_408084303.1">
    <property type="nucleotide sequence ID" value="NZ_JBELPZ010000004.1"/>
</dbReference>
<dbReference type="EMBL" id="JBELPZ010000004">
    <property type="protein sequence ID" value="MFL9844055.1"/>
    <property type="molecule type" value="Genomic_DNA"/>
</dbReference>
<organism evidence="1 2">
    <name type="scientific">Flavobacterium rhizosphaerae</name>
    <dbReference type="NCBI Taxonomy" id="3163298"/>
    <lineage>
        <taxon>Bacteria</taxon>
        <taxon>Pseudomonadati</taxon>
        <taxon>Bacteroidota</taxon>
        <taxon>Flavobacteriia</taxon>
        <taxon>Flavobacteriales</taxon>
        <taxon>Flavobacteriaceae</taxon>
        <taxon>Flavobacterium</taxon>
    </lineage>
</organism>
<evidence type="ECO:0000313" key="1">
    <source>
        <dbReference type="EMBL" id="MFL9844055.1"/>
    </source>
</evidence>
<accession>A0ABW8YY27</accession>
<name>A0ABW8YY27_9FLAO</name>
<dbReference type="Proteomes" id="UP001629156">
    <property type="component" value="Unassembled WGS sequence"/>
</dbReference>
<proteinExistence type="predicted"/>
<sequence>MEFHDLIFIGEVVLQSKIAHRASERLEETSNTFDRIEVWCSIQSILVAAGNVSKILWPSHKYKIRGERLRQLLKVEENNLLSSRKFRNHFEHYDERIEEWFQSRSGGVYVDLAMNPSMSGLGNSHRGYNSLNNTLVFRGESFDLAEVLKALEEIYENCKPHVLTEIP</sequence>
<reference evidence="1 2" key="1">
    <citation type="submission" date="2024-06" db="EMBL/GenBank/DDBJ databases">
        <authorList>
            <person name="Kaempfer P."/>
            <person name="Viver T."/>
        </authorList>
    </citation>
    <scope>NUCLEOTIDE SEQUENCE [LARGE SCALE GENOMIC DNA]</scope>
    <source>
        <strain evidence="1 2">ST-119</strain>
    </source>
</reference>
<protein>
    <submittedName>
        <fullName evidence="1">Uncharacterized protein</fullName>
    </submittedName>
</protein>
<keyword evidence="2" id="KW-1185">Reference proteome</keyword>
<gene>
    <name evidence="1" type="ORF">ABS766_06455</name>
</gene>
<comment type="caution">
    <text evidence="1">The sequence shown here is derived from an EMBL/GenBank/DDBJ whole genome shotgun (WGS) entry which is preliminary data.</text>
</comment>
<evidence type="ECO:0000313" key="2">
    <source>
        <dbReference type="Proteomes" id="UP001629156"/>
    </source>
</evidence>